<name>A0A3S0W3L7_9BACI</name>
<feature type="domain" description="PTS EIIB type-2" evidence="27">
    <location>
        <begin position="380"/>
        <end position="474"/>
    </location>
</feature>
<dbReference type="Pfam" id="PF02302">
    <property type="entry name" value="PTS_IIB"/>
    <property type="match status" value="1"/>
</dbReference>
<organism evidence="29 30">
    <name type="scientific">Peribacillus cavernae</name>
    <dbReference type="NCBI Taxonomy" id="1674310"/>
    <lineage>
        <taxon>Bacteria</taxon>
        <taxon>Bacillati</taxon>
        <taxon>Bacillota</taxon>
        <taxon>Bacilli</taxon>
        <taxon>Bacillales</taxon>
        <taxon>Bacillaceae</taxon>
        <taxon>Peribacillus</taxon>
    </lineage>
</organism>
<dbReference type="InterPro" id="IPR004718">
    <property type="entry name" value="PTS_IIC_mtl"/>
</dbReference>
<dbReference type="NCBIfam" id="TIGR00851">
    <property type="entry name" value="mtlA"/>
    <property type="match status" value="1"/>
</dbReference>
<feature type="transmembrane region" description="Helical" evidence="25">
    <location>
        <begin position="270"/>
        <end position="295"/>
    </location>
</feature>
<dbReference type="PANTHER" id="PTHR30181:SF2">
    <property type="entry name" value="PTS SYSTEM MANNITOL-SPECIFIC EIICBA COMPONENT"/>
    <property type="match status" value="1"/>
</dbReference>
<evidence type="ECO:0000256" key="14">
    <source>
        <dbReference type="ARBA" id="ARBA00022679"/>
    </source>
</evidence>
<dbReference type="InterPro" id="IPR013014">
    <property type="entry name" value="PTS_EIIC_2"/>
</dbReference>
<dbReference type="NCBIfam" id="NF011663">
    <property type="entry name" value="PRK15083.1"/>
    <property type="match status" value="1"/>
</dbReference>
<evidence type="ECO:0000256" key="5">
    <source>
        <dbReference type="ARBA" id="ARBA00011909"/>
    </source>
</evidence>
<dbReference type="RefSeq" id="WP_126866579.1">
    <property type="nucleotide sequence ID" value="NZ_JAUSTX010000031.1"/>
</dbReference>
<feature type="transmembrane region" description="Helical" evidence="25">
    <location>
        <begin position="315"/>
        <end position="337"/>
    </location>
</feature>
<evidence type="ECO:0000256" key="12">
    <source>
        <dbReference type="ARBA" id="ARBA00022553"/>
    </source>
</evidence>
<keyword evidence="19 25" id="KW-0472">Membrane</keyword>
<evidence type="ECO:0000256" key="7">
    <source>
        <dbReference type="ARBA" id="ARBA00015039"/>
    </source>
</evidence>
<comment type="caution">
    <text evidence="29">The sequence shown here is derived from an EMBL/GenBank/DDBJ whole genome shotgun (WGS) entry which is preliminary data.</text>
</comment>
<dbReference type="Gene3D" id="3.40.50.2300">
    <property type="match status" value="1"/>
</dbReference>
<dbReference type="Pfam" id="PF02378">
    <property type="entry name" value="PTS_EIIC"/>
    <property type="match status" value="1"/>
</dbReference>
<keyword evidence="9" id="KW-0813">Transport</keyword>
<evidence type="ECO:0000256" key="25">
    <source>
        <dbReference type="SAM" id="Phobius"/>
    </source>
</evidence>
<dbReference type="PROSITE" id="PS51094">
    <property type="entry name" value="PTS_EIIA_TYPE_2"/>
    <property type="match status" value="1"/>
</dbReference>
<evidence type="ECO:0000256" key="9">
    <source>
        <dbReference type="ARBA" id="ARBA00022448"/>
    </source>
</evidence>
<keyword evidence="15" id="KW-0598">Phosphotransferase system</keyword>
<dbReference type="GO" id="GO:0022872">
    <property type="term" value="F:protein-N(PI)-phosphohistidine-mannitol phosphotransferase system transmembrane transporter activity"/>
    <property type="evidence" value="ECO:0007669"/>
    <property type="project" value="InterPro"/>
</dbReference>
<keyword evidence="13" id="KW-0762">Sugar transport</keyword>
<keyword evidence="10" id="KW-1003">Cell membrane</keyword>
<evidence type="ECO:0000256" key="8">
    <source>
        <dbReference type="ARBA" id="ARBA00021825"/>
    </source>
</evidence>
<comment type="function">
    <text evidence="2">The phosphoenolpyruvate-dependent sugar phosphotransferase system (sugar PTS), a major carbohydrate active transport system, catalyzes the phosphorylation of incoming sugar substrates concomitantly with their translocation across the cell membrane. The enzyme II CmtAB PTS system is involved in D-mannitol transport.</text>
</comment>
<evidence type="ECO:0000256" key="21">
    <source>
        <dbReference type="ARBA" id="ARBA00030684"/>
    </source>
</evidence>
<dbReference type="CDD" id="cd00211">
    <property type="entry name" value="PTS_IIA_fru"/>
    <property type="match status" value="1"/>
</dbReference>
<gene>
    <name evidence="29" type="ORF">ELQ35_17930</name>
</gene>
<keyword evidence="30" id="KW-1185">Reference proteome</keyword>
<comment type="subunit">
    <text evidence="4">Homodimer.</text>
</comment>
<evidence type="ECO:0000256" key="22">
    <source>
        <dbReference type="ARBA" id="ARBA00030956"/>
    </source>
</evidence>
<dbReference type="InterPro" id="IPR013011">
    <property type="entry name" value="PTS_EIIB_2"/>
</dbReference>
<evidence type="ECO:0000259" key="27">
    <source>
        <dbReference type="PROSITE" id="PS51099"/>
    </source>
</evidence>
<dbReference type="OrthoDB" id="9814222at2"/>
<comment type="catalytic activity">
    <reaction evidence="1">
        <text>D-mannitol(out) + N(pros)-phospho-L-histidyl-[protein] = D-mannitol 1-phosphate(in) + L-histidyl-[protein]</text>
        <dbReference type="Rhea" id="RHEA:33363"/>
        <dbReference type="Rhea" id="RHEA-COMP:9745"/>
        <dbReference type="Rhea" id="RHEA-COMP:9746"/>
        <dbReference type="ChEBI" id="CHEBI:16899"/>
        <dbReference type="ChEBI" id="CHEBI:29979"/>
        <dbReference type="ChEBI" id="CHEBI:61381"/>
        <dbReference type="ChEBI" id="CHEBI:64837"/>
        <dbReference type="EC" id="2.7.1.197"/>
    </reaction>
</comment>
<dbReference type="InterPro" id="IPR016152">
    <property type="entry name" value="PTrfase/Anion_transptr"/>
</dbReference>
<evidence type="ECO:0000256" key="1">
    <source>
        <dbReference type="ARBA" id="ARBA00001655"/>
    </source>
</evidence>
<feature type="transmembrane region" description="Helical" evidence="25">
    <location>
        <begin position="161"/>
        <end position="182"/>
    </location>
</feature>
<dbReference type="EC" id="2.7.1.197" evidence="5"/>
<evidence type="ECO:0000256" key="17">
    <source>
        <dbReference type="ARBA" id="ARBA00022777"/>
    </source>
</evidence>
<dbReference type="EMBL" id="RYZZ01000032">
    <property type="protein sequence ID" value="RUQ26935.1"/>
    <property type="molecule type" value="Genomic_DNA"/>
</dbReference>
<keyword evidence="12" id="KW-0597">Phosphoprotein</keyword>
<dbReference type="InterPro" id="IPR002178">
    <property type="entry name" value="PTS_EIIA_type-2_dom"/>
</dbReference>
<keyword evidence="14" id="KW-0808">Transferase</keyword>
<evidence type="ECO:0000259" key="26">
    <source>
        <dbReference type="PROSITE" id="PS51094"/>
    </source>
</evidence>
<dbReference type="GO" id="GO:0005886">
    <property type="term" value="C:plasma membrane"/>
    <property type="evidence" value="ECO:0007669"/>
    <property type="project" value="UniProtKB-SubCell"/>
</dbReference>
<evidence type="ECO:0000313" key="29">
    <source>
        <dbReference type="EMBL" id="RUQ26935.1"/>
    </source>
</evidence>
<feature type="domain" description="PTS EIIC type-2" evidence="28">
    <location>
        <begin position="13"/>
        <end position="345"/>
    </location>
</feature>
<dbReference type="InterPro" id="IPR036095">
    <property type="entry name" value="PTS_EIIB-like_sf"/>
</dbReference>
<evidence type="ECO:0000313" key="30">
    <source>
        <dbReference type="Proteomes" id="UP000267430"/>
    </source>
</evidence>
<dbReference type="GO" id="GO:0009401">
    <property type="term" value="P:phosphoenolpyruvate-dependent sugar phosphotransferase system"/>
    <property type="evidence" value="ECO:0007669"/>
    <property type="project" value="UniProtKB-KW"/>
</dbReference>
<evidence type="ECO:0000256" key="20">
    <source>
        <dbReference type="ARBA" id="ARBA00029908"/>
    </source>
</evidence>
<dbReference type="PROSITE" id="PS51099">
    <property type="entry name" value="PTS_EIIB_TYPE_2"/>
    <property type="match status" value="1"/>
</dbReference>
<dbReference type="GO" id="GO:0090563">
    <property type="term" value="F:protein-phosphocysteine-sugar phosphotransferase activity"/>
    <property type="evidence" value="ECO:0007669"/>
    <property type="project" value="TreeGrafter"/>
</dbReference>
<dbReference type="InterPro" id="IPR050893">
    <property type="entry name" value="Sugar_PTS"/>
</dbReference>
<dbReference type="SUPFAM" id="SSF52794">
    <property type="entry name" value="PTS system IIB component-like"/>
    <property type="match status" value="1"/>
</dbReference>
<accession>A0A3S0W3L7</accession>
<feature type="domain" description="PTS EIIA type-2" evidence="26">
    <location>
        <begin position="497"/>
        <end position="636"/>
    </location>
</feature>
<evidence type="ECO:0000256" key="18">
    <source>
        <dbReference type="ARBA" id="ARBA00022989"/>
    </source>
</evidence>
<evidence type="ECO:0000256" key="23">
    <source>
        <dbReference type="ARBA" id="ARBA00030962"/>
    </source>
</evidence>
<dbReference type="PANTHER" id="PTHR30181">
    <property type="entry name" value="MANNITOL PERMEASE IIC COMPONENT"/>
    <property type="match status" value="1"/>
</dbReference>
<evidence type="ECO:0000256" key="4">
    <source>
        <dbReference type="ARBA" id="ARBA00011738"/>
    </source>
</evidence>
<keyword evidence="17" id="KW-0418">Kinase</keyword>
<evidence type="ECO:0000256" key="2">
    <source>
        <dbReference type="ARBA" id="ARBA00002434"/>
    </source>
</evidence>
<evidence type="ECO:0000256" key="15">
    <source>
        <dbReference type="ARBA" id="ARBA00022683"/>
    </source>
</evidence>
<dbReference type="Gene3D" id="3.40.930.10">
    <property type="entry name" value="Mannitol-specific EII, Chain A"/>
    <property type="match status" value="1"/>
</dbReference>
<dbReference type="FunFam" id="3.40.50.2300:FF:000047">
    <property type="entry name" value="PTS system mannitol-specific transporter subunit IICBA"/>
    <property type="match status" value="1"/>
</dbReference>
<evidence type="ECO:0000256" key="6">
    <source>
        <dbReference type="ARBA" id="ARBA00014783"/>
    </source>
</evidence>
<dbReference type="Proteomes" id="UP000267430">
    <property type="component" value="Unassembled WGS sequence"/>
</dbReference>
<feature type="transmembrane region" description="Helical" evidence="25">
    <location>
        <begin position="133"/>
        <end position="155"/>
    </location>
</feature>
<keyword evidence="11" id="KW-0997">Cell inner membrane</keyword>
<dbReference type="AlphaFoldDB" id="A0A3S0W3L7"/>
<evidence type="ECO:0000259" key="28">
    <source>
        <dbReference type="PROSITE" id="PS51104"/>
    </source>
</evidence>
<dbReference type="PROSITE" id="PS51104">
    <property type="entry name" value="PTS_EIIC_TYPE_2"/>
    <property type="match status" value="1"/>
</dbReference>
<keyword evidence="18 25" id="KW-1133">Transmembrane helix</keyword>
<reference evidence="29 30" key="1">
    <citation type="submission" date="2018-12" db="EMBL/GenBank/DDBJ databases">
        <title>Bacillus chawlae sp. nov., Bacillus glennii sp. nov., and Bacillus saganii sp. nov. Isolated from the Vehicle Assembly Building at Kennedy Space Center where the Viking Spacecraft were Assembled.</title>
        <authorList>
            <person name="Seuylemezian A."/>
            <person name="Vaishampayan P."/>
        </authorList>
    </citation>
    <scope>NUCLEOTIDE SEQUENCE [LARGE SCALE GENOMIC DNA]</scope>
    <source>
        <strain evidence="29 30">L5</strain>
    </source>
</reference>
<dbReference type="PROSITE" id="PS00372">
    <property type="entry name" value="PTS_EIIA_TYPE_2_HIS"/>
    <property type="match status" value="1"/>
</dbReference>
<dbReference type="InterPro" id="IPR029503">
    <property type="entry name" value="PTS_EIIB_mannitol"/>
</dbReference>
<feature type="transmembrane region" description="Helical" evidence="25">
    <location>
        <begin position="80"/>
        <end position="112"/>
    </location>
</feature>
<proteinExistence type="predicted"/>
<evidence type="ECO:0000256" key="13">
    <source>
        <dbReference type="ARBA" id="ARBA00022597"/>
    </source>
</evidence>
<evidence type="ECO:0000256" key="10">
    <source>
        <dbReference type="ARBA" id="ARBA00022475"/>
    </source>
</evidence>
<comment type="subcellular location">
    <subcellularLocation>
        <location evidence="3">Cell inner membrane</location>
        <topology evidence="3">Multi-pass membrane protein</topology>
    </subcellularLocation>
</comment>
<evidence type="ECO:0000256" key="11">
    <source>
        <dbReference type="ARBA" id="ARBA00022519"/>
    </source>
</evidence>
<dbReference type="InterPro" id="IPR003352">
    <property type="entry name" value="PTS_EIIC"/>
</dbReference>
<dbReference type="InterPro" id="IPR003501">
    <property type="entry name" value="PTS_EIIB_2/3"/>
</dbReference>
<dbReference type="Pfam" id="PF00359">
    <property type="entry name" value="PTS_EIIA_2"/>
    <property type="match status" value="1"/>
</dbReference>
<protein>
    <recommendedName>
        <fullName evidence="6">Mannitol-specific phosphotransferase enzyme IIA component</fullName>
        <ecNumber evidence="5">2.7.1.197</ecNumber>
    </recommendedName>
    <alternativeName>
        <fullName evidence="22">EIIA</fullName>
    </alternativeName>
    <alternativeName>
        <fullName evidence="24">EIICB-Mtl</fullName>
    </alternativeName>
    <alternativeName>
        <fullName evidence="21">EIICBA-Mtl</fullName>
    </alternativeName>
    <alternativeName>
        <fullName evidence="23">EIII</fullName>
    </alternativeName>
    <alternativeName>
        <fullName evidence="20">PTS system mannitol-specific EIIA component</fullName>
    </alternativeName>
    <alternativeName>
        <fullName evidence="8">PTS system mannitol-specific EIICB component</fullName>
    </alternativeName>
    <alternativeName>
        <fullName evidence="7">PTS system mannitol-specific EIICBA component</fullName>
    </alternativeName>
</protein>
<evidence type="ECO:0000256" key="19">
    <source>
        <dbReference type="ARBA" id="ARBA00023136"/>
    </source>
</evidence>
<evidence type="ECO:0000256" key="16">
    <source>
        <dbReference type="ARBA" id="ARBA00022692"/>
    </source>
</evidence>
<dbReference type="GO" id="GO:0016301">
    <property type="term" value="F:kinase activity"/>
    <property type="evidence" value="ECO:0007669"/>
    <property type="project" value="UniProtKB-KW"/>
</dbReference>
<dbReference type="CDD" id="cd05567">
    <property type="entry name" value="PTS_IIB_mannitol"/>
    <property type="match status" value="1"/>
</dbReference>
<evidence type="ECO:0000256" key="24">
    <source>
        <dbReference type="ARBA" id="ARBA00033349"/>
    </source>
</evidence>
<keyword evidence="16 25" id="KW-0812">Transmembrane</keyword>
<dbReference type="SUPFAM" id="SSF55804">
    <property type="entry name" value="Phoshotransferase/anion transport protein"/>
    <property type="match status" value="1"/>
</dbReference>
<sequence length="637" mass="67754">MAQSNIKVAVQKFGNFLSSMVMPNISAFIAWGLITALFIPKGFLPNESLATLVDPMVKYLLPLLIGYTGGKLLYDQRGGVVGAIATMGVIVGSDIPMFLGAMIMGPLGGYVIKKFDQLIEGKVKAGFEMLVNNFSAGILGGLLSILSLLAIGPAVDVFTGWLINGVDWLVGTGLLPLTSIIIEPAKVLFLNNAINHGVLSPIGIEQVKQTGKSVLFLLEANPGPGIGVLLAYSIFGKGTAKRTAPGAGIIQFFGGIHEIYFPYILMRPMLFIAVIVGGMSGVFTLVLLGGGLFAPASPGSILAIAAVTPQNAGSYIANFAGVLVAAIVSFVISSLVLRTGKQTDENIEDAARKMQEMKGKKSSVADVFASNPGAFPENVNKIIFACDAGMGSSAMGASLLRKKVQQAGLNISVTNTAISNLPSDAQIVVTQEELTPRAQTKVPNAYHISVDNFLSSPEYDQLIDQLQNRGNDELHEIVEEAESQVPGGDDSKSANDDLLREENVFINQEFANKEDAIRFAGRALVNAGYVKETYIEAMIERDQMTSTYMGNDVAIPHGTEEAKKAVLKSGFTVLQVPNGVDFDGQKVRLIFGIAGKDGTHLDILSGIAVTCSDMDNIEKMVKAKTARELMDIINSEK</sequence>
<evidence type="ECO:0000256" key="3">
    <source>
        <dbReference type="ARBA" id="ARBA00004429"/>
    </source>
</evidence>